<evidence type="ECO:0000313" key="3">
    <source>
        <dbReference type="Proteomes" id="UP000018807"/>
    </source>
</evidence>
<keyword evidence="3" id="KW-1185">Reference proteome</keyword>
<dbReference type="GeneID" id="18504452"/>
<reference evidence="2 3" key="1">
    <citation type="journal article" date="2014" name="Nature">
        <title>Viral tagging reveals discrete populations in Synechococcus viral genome sequence space.</title>
        <authorList>
            <person name="Deng L."/>
            <person name="Ignacio Espinoza J.C."/>
            <person name="Gregory A.C."/>
            <person name="Poulos B.T."/>
            <person name="Weitz J.S."/>
            <person name="Hugenholtz P."/>
            <person name="Sullivan M.B."/>
        </authorList>
    </citation>
    <scope>NUCLEOTIDE SEQUENCE [LARGE SCALE GENOMIC DNA]</scope>
</reference>
<feature type="coiled-coil region" evidence="1">
    <location>
        <begin position="45"/>
        <end position="72"/>
    </location>
</feature>
<dbReference type="Proteomes" id="UP000018807">
    <property type="component" value="Segment"/>
</dbReference>
<proteinExistence type="predicted"/>
<keyword evidence="1" id="KW-0175">Coiled coil</keyword>
<sequence>MKELNEVKLIPVEGKEGWYRDPSSNAIISASQSDYDKYMASYNRRQKDLTEKKALQKEVSELKSDMNDIKSLLLTLVQNQNS</sequence>
<name>V5UTS7_9CAUD</name>
<dbReference type="KEGG" id="vg:18504452"/>
<evidence type="ECO:0000256" key="1">
    <source>
        <dbReference type="SAM" id="Coils"/>
    </source>
</evidence>
<evidence type="ECO:0000313" key="2">
    <source>
        <dbReference type="EMBL" id="AHB80937.1"/>
    </source>
</evidence>
<accession>V5UTS7</accession>
<protein>
    <submittedName>
        <fullName evidence="2">Uncharacterized protein</fullName>
    </submittedName>
</protein>
<gene>
    <name evidence="2" type="ORF">S-MbCM100_087</name>
</gene>
<dbReference type="RefSeq" id="YP_009007944.1">
    <property type="nucleotide sequence ID" value="NC_023584.1"/>
</dbReference>
<dbReference type="EMBL" id="KF156340">
    <property type="protein sequence ID" value="AHB80937.1"/>
    <property type="molecule type" value="Genomic_DNA"/>
</dbReference>
<dbReference type="OrthoDB" id="25834at10239"/>
<organism evidence="2 3">
    <name type="scientific">Synechococcus phage S-MbCM100</name>
    <dbReference type="NCBI Taxonomy" id="1340812"/>
    <lineage>
        <taxon>Viruses</taxon>
        <taxon>Duplodnaviria</taxon>
        <taxon>Heunggongvirae</taxon>
        <taxon>Uroviricota</taxon>
        <taxon>Caudoviricetes</taxon>
        <taxon>Pantevenvirales</taxon>
        <taxon>Kyanoviridae</taxon>
        <taxon>Acionnavirus</taxon>
        <taxon>Acionnavirus monteraybay</taxon>
    </lineage>
</organism>